<sequence>MLKKVCILVTTMMLVCFGVACTKETANQSNGKLQITTTTGQIADIAEQIGQEKVVVTPLMGAGVDPHLYQASQGDIQKLRKADIILYNGLHLEGKMGDVLEKMEKDKPTVAVTSSIPKNELISSSGDTNSYDPHVWFDISLWQHAVVVVRDTLIKQDPDNKAFYEKNATVYLKQLDELQVYAQQRIGEIPEKSRVLITAHDAFHYFGVAYNIEVKGLQGLSTDSEYGLKDVQTLIDTIVERNIKAVFIETSISDKSIKAVVEGAKKKGHTVIVGGELFSDAMGKKGTDTGTYIGMYKHNVDTIVEALK</sequence>
<dbReference type="SUPFAM" id="SSF53807">
    <property type="entry name" value="Helical backbone' metal receptor"/>
    <property type="match status" value="1"/>
</dbReference>
<evidence type="ECO:0000313" key="7">
    <source>
        <dbReference type="EMBL" id="MDG5752784.1"/>
    </source>
</evidence>
<dbReference type="InterPro" id="IPR006128">
    <property type="entry name" value="Lipoprotein_PsaA-like"/>
</dbReference>
<evidence type="ECO:0000256" key="2">
    <source>
        <dbReference type="ARBA" id="ARBA00022448"/>
    </source>
</evidence>
<dbReference type="InterPro" id="IPR006129">
    <property type="entry name" value="AdhesinB"/>
</dbReference>
<dbReference type="PROSITE" id="PS51257">
    <property type="entry name" value="PROKAR_LIPOPROTEIN"/>
    <property type="match status" value="1"/>
</dbReference>
<comment type="subcellular location">
    <subcellularLocation>
        <location evidence="1">Cell envelope</location>
    </subcellularLocation>
</comment>
<dbReference type="PANTHER" id="PTHR42953">
    <property type="entry name" value="HIGH-AFFINITY ZINC UPTAKE SYSTEM PROTEIN ZNUA-RELATED"/>
    <property type="match status" value="1"/>
</dbReference>
<dbReference type="EMBL" id="JARULN010000001">
    <property type="protein sequence ID" value="MDG5752784.1"/>
    <property type="molecule type" value="Genomic_DNA"/>
</dbReference>
<comment type="similarity">
    <text evidence="5">Belongs to the bacterial solute-binding protein 9 family.</text>
</comment>
<proteinExistence type="inferred from homology"/>
<feature type="signal peptide" evidence="6">
    <location>
        <begin position="1"/>
        <end position="22"/>
    </location>
</feature>
<gene>
    <name evidence="7" type="ORF">P6P90_02050</name>
</gene>
<comment type="caution">
    <text evidence="7">The sequence shown here is derived from an EMBL/GenBank/DDBJ whole genome shotgun (WGS) entry which is preliminary data.</text>
</comment>
<keyword evidence="4 6" id="KW-0732">Signal</keyword>
<dbReference type="Gene3D" id="3.40.50.1980">
    <property type="entry name" value="Nitrogenase molybdenum iron protein domain"/>
    <property type="match status" value="2"/>
</dbReference>
<evidence type="ECO:0000313" key="8">
    <source>
        <dbReference type="Proteomes" id="UP001218246"/>
    </source>
</evidence>
<dbReference type="Proteomes" id="UP001218246">
    <property type="component" value="Unassembled WGS sequence"/>
</dbReference>
<evidence type="ECO:0000256" key="5">
    <source>
        <dbReference type="RuleBase" id="RU003512"/>
    </source>
</evidence>
<evidence type="ECO:0000256" key="4">
    <source>
        <dbReference type="ARBA" id="ARBA00022729"/>
    </source>
</evidence>
<protein>
    <submittedName>
        <fullName evidence="7">Zinc ABC transporter substrate-binding protein</fullName>
    </submittedName>
</protein>
<keyword evidence="8" id="KW-1185">Reference proteome</keyword>
<dbReference type="InterPro" id="IPR006127">
    <property type="entry name" value="ZnuA-like"/>
</dbReference>
<dbReference type="RefSeq" id="WP_245999833.1">
    <property type="nucleotide sequence ID" value="NZ_JARRRY010000001.1"/>
</dbReference>
<keyword evidence="3" id="KW-0479">Metal-binding</keyword>
<organism evidence="7 8">
    <name type="scientific">Ectobacillus antri</name>
    <dbReference type="NCBI Taxonomy" id="2486280"/>
    <lineage>
        <taxon>Bacteria</taxon>
        <taxon>Bacillati</taxon>
        <taxon>Bacillota</taxon>
        <taxon>Bacilli</taxon>
        <taxon>Bacillales</taxon>
        <taxon>Bacillaceae</taxon>
        <taxon>Ectobacillus</taxon>
    </lineage>
</organism>
<evidence type="ECO:0000256" key="1">
    <source>
        <dbReference type="ARBA" id="ARBA00004196"/>
    </source>
</evidence>
<feature type="chain" id="PRO_5046233476" evidence="6">
    <location>
        <begin position="23"/>
        <end position="308"/>
    </location>
</feature>
<evidence type="ECO:0000256" key="3">
    <source>
        <dbReference type="ARBA" id="ARBA00022723"/>
    </source>
</evidence>
<dbReference type="InterPro" id="IPR050492">
    <property type="entry name" value="Bact_metal-bind_prot9"/>
</dbReference>
<reference evidence="7 8" key="1">
    <citation type="submission" date="2023-04" db="EMBL/GenBank/DDBJ databases">
        <title>Ectobacillus antri isolated from activated sludge.</title>
        <authorList>
            <person name="Yan P."/>
            <person name="Liu X."/>
        </authorList>
    </citation>
    <scope>NUCLEOTIDE SEQUENCE [LARGE SCALE GENOMIC DNA]</scope>
    <source>
        <strain evidence="7 8">C18H</strain>
    </source>
</reference>
<accession>A0ABT6H0X4</accession>
<keyword evidence="2 5" id="KW-0813">Transport</keyword>
<evidence type="ECO:0000256" key="6">
    <source>
        <dbReference type="SAM" id="SignalP"/>
    </source>
</evidence>
<dbReference type="Pfam" id="PF01297">
    <property type="entry name" value="ZnuA"/>
    <property type="match status" value="1"/>
</dbReference>
<name>A0ABT6H0X4_9BACI</name>
<dbReference type="PRINTS" id="PR00690">
    <property type="entry name" value="ADHESNFAMILY"/>
</dbReference>
<dbReference type="PRINTS" id="PR00691">
    <property type="entry name" value="ADHESINB"/>
</dbReference>
<dbReference type="PANTHER" id="PTHR42953:SF1">
    <property type="entry name" value="METAL-BINDING PROTEIN HI_0362-RELATED"/>
    <property type="match status" value="1"/>
</dbReference>